<dbReference type="PANTHER" id="PTHR46696:SF6">
    <property type="entry name" value="P450, PUTATIVE (EUROFUNG)-RELATED"/>
    <property type="match status" value="1"/>
</dbReference>
<evidence type="ECO:0000259" key="10">
    <source>
        <dbReference type="PROSITE" id="PS51085"/>
    </source>
</evidence>
<dbReference type="GO" id="GO:0051537">
    <property type="term" value="F:2 iron, 2 sulfur cluster binding"/>
    <property type="evidence" value="ECO:0007669"/>
    <property type="project" value="UniProtKB-KW"/>
</dbReference>
<dbReference type="GO" id="GO:0016705">
    <property type="term" value="F:oxidoreductase activity, acting on paired donors, with incorporation or reduction of molecular oxygen"/>
    <property type="evidence" value="ECO:0007669"/>
    <property type="project" value="InterPro"/>
</dbReference>
<dbReference type="CDD" id="cd00207">
    <property type="entry name" value="fer2"/>
    <property type="match status" value="1"/>
</dbReference>
<evidence type="ECO:0000256" key="7">
    <source>
        <dbReference type="ARBA" id="ARBA00023002"/>
    </source>
</evidence>
<evidence type="ECO:0000256" key="8">
    <source>
        <dbReference type="ARBA" id="ARBA00023004"/>
    </source>
</evidence>
<dbReference type="Proteomes" id="UP000449906">
    <property type="component" value="Unassembled WGS sequence"/>
</dbReference>
<dbReference type="PRINTS" id="PR00359">
    <property type="entry name" value="BP450"/>
</dbReference>
<keyword evidence="9" id="KW-0411">Iron-sulfur</keyword>
<comment type="similarity">
    <text evidence="2">Belongs to the cytochrome P450 family.</text>
</comment>
<dbReference type="InterPro" id="IPR039261">
    <property type="entry name" value="FNR_nucleotide-bd"/>
</dbReference>
<dbReference type="PROSITE" id="PS51085">
    <property type="entry name" value="2FE2S_FER_2"/>
    <property type="match status" value="1"/>
</dbReference>
<dbReference type="SUPFAM" id="SSF63380">
    <property type="entry name" value="Riboflavin synthase domain-like"/>
    <property type="match status" value="1"/>
</dbReference>
<dbReference type="Gene3D" id="2.40.30.10">
    <property type="entry name" value="Translation factors"/>
    <property type="match status" value="1"/>
</dbReference>
<dbReference type="GO" id="GO:0005506">
    <property type="term" value="F:iron ion binding"/>
    <property type="evidence" value="ECO:0007669"/>
    <property type="project" value="InterPro"/>
</dbReference>
<evidence type="ECO:0000313" key="12">
    <source>
        <dbReference type="EMBL" id="KAB2812592.1"/>
    </source>
</evidence>
<keyword evidence="8" id="KW-0408">Iron</keyword>
<dbReference type="SUPFAM" id="SSF52343">
    <property type="entry name" value="Ferredoxin reductase-like, C-terminal NADP-linked domain"/>
    <property type="match status" value="1"/>
</dbReference>
<dbReference type="AlphaFoldDB" id="A0A7J5E2U0"/>
<evidence type="ECO:0000256" key="2">
    <source>
        <dbReference type="ARBA" id="ARBA00010617"/>
    </source>
</evidence>
<dbReference type="PANTHER" id="PTHR46696">
    <property type="entry name" value="P450, PUTATIVE (EUROFUNG)-RELATED"/>
    <property type="match status" value="1"/>
</dbReference>
<dbReference type="InterPro" id="IPR054582">
    <property type="entry name" value="DmmA-like_N"/>
</dbReference>
<dbReference type="PROSITE" id="PS00197">
    <property type="entry name" value="2FE2S_FER_1"/>
    <property type="match status" value="1"/>
</dbReference>
<dbReference type="PROSITE" id="PS00086">
    <property type="entry name" value="CYTOCHROME_P450"/>
    <property type="match status" value="1"/>
</dbReference>
<dbReference type="InterPro" id="IPR036010">
    <property type="entry name" value="2Fe-2S_ferredoxin-like_sf"/>
</dbReference>
<gene>
    <name evidence="12" type="ORF">F9L07_12630</name>
</gene>
<dbReference type="Gene3D" id="1.10.630.10">
    <property type="entry name" value="Cytochrome P450"/>
    <property type="match status" value="1"/>
</dbReference>
<dbReference type="Gene3D" id="3.40.50.80">
    <property type="entry name" value="Nucleotide-binding domain of ferredoxin-NADP reductase (FNR) module"/>
    <property type="match status" value="1"/>
</dbReference>
<keyword evidence="5" id="KW-0001">2Fe-2S</keyword>
<dbReference type="InterPro" id="IPR006058">
    <property type="entry name" value="2Fe2S_fd_BS"/>
</dbReference>
<dbReference type="PROSITE" id="PS51384">
    <property type="entry name" value="FAD_FR"/>
    <property type="match status" value="1"/>
</dbReference>
<keyword evidence="7" id="KW-0560">Oxidoreductase</keyword>
<dbReference type="Pfam" id="PF00111">
    <property type="entry name" value="Fer2"/>
    <property type="match status" value="1"/>
</dbReference>
<dbReference type="CDD" id="cd06185">
    <property type="entry name" value="PDR_like"/>
    <property type="match status" value="1"/>
</dbReference>
<dbReference type="InterPro" id="IPR017938">
    <property type="entry name" value="Riboflavin_synthase-like_b-brl"/>
</dbReference>
<dbReference type="InterPro" id="IPR012675">
    <property type="entry name" value="Beta-grasp_dom_sf"/>
</dbReference>
<keyword evidence="3" id="KW-0285">Flavoprotein</keyword>
<dbReference type="InterPro" id="IPR036396">
    <property type="entry name" value="Cyt_P450_sf"/>
</dbReference>
<dbReference type="InterPro" id="IPR017972">
    <property type="entry name" value="Cyt_P450_CS"/>
</dbReference>
<dbReference type="Pfam" id="PF22290">
    <property type="entry name" value="DmmA-like_N"/>
    <property type="match status" value="1"/>
</dbReference>
<dbReference type="InterPro" id="IPR017927">
    <property type="entry name" value="FAD-bd_FR_type"/>
</dbReference>
<dbReference type="GO" id="GO:0004497">
    <property type="term" value="F:monooxygenase activity"/>
    <property type="evidence" value="ECO:0007669"/>
    <property type="project" value="InterPro"/>
</dbReference>
<reference evidence="12 13" key="1">
    <citation type="submission" date="2019-09" db="EMBL/GenBank/DDBJ databases">
        <title>Pimelobacter sp. isolated from Paulinella.</title>
        <authorList>
            <person name="Jeong S.E."/>
        </authorList>
    </citation>
    <scope>NUCLEOTIDE SEQUENCE [LARGE SCALE GENOMIC DNA]</scope>
    <source>
        <strain evidence="12 13">Pch-N</strain>
    </source>
</reference>
<accession>A0A7J5E2U0</accession>
<comment type="caution">
    <text evidence="12">The sequence shown here is derived from an EMBL/GenBank/DDBJ whole genome shotgun (WGS) entry which is preliminary data.</text>
</comment>
<feature type="domain" description="2Fe-2S ferredoxin-type" evidence="10">
    <location>
        <begin position="683"/>
        <end position="768"/>
    </location>
</feature>
<evidence type="ECO:0000256" key="4">
    <source>
        <dbReference type="ARBA" id="ARBA00022643"/>
    </source>
</evidence>
<evidence type="ECO:0000256" key="5">
    <source>
        <dbReference type="ARBA" id="ARBA00022714"/>
    </source>
</evidence>
<dbReference type="InterPro" id="IPR001041">
    <property type="entry name" value="2Fe-2S_ferredoxin-type"/>
</dbReference>
<name>A0A7J5E2U0_NOCSI</name>
<evidence type="ECO:0000256" key="9">
    <source>
        <dbReference type="ARBA" id="ARBA00023014"/>
    </source>
</evidence>
<proteinExistence type="inferred from homology"/>
<evidence type="ECO:0000259" key="11">
    <source>
        <dbReference type="PROSITE" id="PS51384"/>
    </source>
</evidence>
<comment type="cofactor">
    <cofactor evidence="1">
        <name>FMN</name>
        <dbReference type="ChEBI" id="CHEBI:58210"/>
    </cofactor>
</comment>
<dbReference type="EMBL" id="WBVM01000001">
    <property type="protein sequence ID" value="KAB2812592.1"/>
    <property type="molecule type" value="Genomic_DNA"/>
</dbReference>
<protein>
    <submittedName>
        <fullName evidence="12">Cytochrome P450</fullName>
    </submittedName>
</protein>
<dbReference type="SUPFAM" id="SSF48264">
    <property type="entry name" value="Cytochrome P450"/>
    <property type="match status" value="1"/>
</dbReference>
<dbReference type="InterPro" id="IPR002397">
    <property type="entry name" value="Cyt_P450_B"/>
</dbReference>
<organism evidence="12 13">
    <name type="scientific">Nocardioides simplex</name>
    <name type="common">Arthrobacter simplex</name>
    <dbReference type="NCBI Taxonomy" id="2045"/>
    <lineage>
        <taxon>Bacteria</taxon>
        <taxon>Bacillati</taxon>
        <taxon>Actinomycetota</taxon>
        <taxon>Actinomycetes</taxon>
        <taxon>Propionibacteriales</taxon>
        <taxon>Nocardioidaceae</taxon>
        <taxon>Pimelobacter</taxon>
    </lineage>
</organism>
<keyword evidence="4" id="KW-0288">FMN</keyword>
<dbReference type="SUPFAM" id="SSF54292">
    <property type="entry name" value="2Fe-2S ferredoxin-like"/>
    <property type="match status" value="1"/>
</dbReference>
<dbReference type="GO" id="GO:0020037">
    <property type="term" value="F:heme binding"/>
    <property type="evidence" value="ECO:0007669"/>
    <property type="project" value="InterPro"/>
</dbReference>
<dbReference type="Pfam" id="PF00067">
    <property type="entry name" value="p450"/>
    <property type="match status" value="1"/>
</dbReference>
<evidence type="ECO:0000256" key="6">
    <source>
        <dbReference type="ARBA" id="ARBA00022723"/>
    </source>
</evidence>
<feature type="domain" description="FAD-binding FR-type" evidence="11">
    <location>
        <begin position="448"/>
        <end position="551"/>
    </location>
</feature>
<keyword evidence="6" id="KW-0479">Metal-binding</keyword>
<dbReference type="Gene3D" id="3.10.20.30">
    <property type="match status" value="1"/>
</dbReference>
<dbReference type="InterPro" id="IPR001128">
    <property type="entry name" value="Cyt_P450"/>
</dbReference>
<evidence type="ECO:0000256" key="1">
    <source>
        <dbReference type="ARBA" id="ARBA00001917"/>
    </source>
</evidence>
<evidence type="ECO:0000313" key="13">
    <source>
        <dbReference type="Proteomes" id="UP000449906"/>
    </source>
</evidence>
<evidence type="ECO:0000256" key="3">
    <source>
        <dbReference type="ARBA" id="ARBA00022630"/>
    </source>
</evidence>
<sequence>MQDVDSPCETLLVSIESSLTRTVMRTGMSTYENFDHHSPECRDDIVGYYEAFREKCPVGRSTAHENGYVYLTRYADVFHVARNDALFSSTRAAGGLEGTAIVIPSGPFGGNMQYPLEMDPPDNVEYRRLLDLILSPAAVDELRPMIARHASRIVDEFIESGSADLVEVLTNPLPSAVTLDWIGFPEEDWKRIGRPIHDVFTSEPGSERAQRAYEGMAYMEKRLAELITERRAHPQDDVISRLLEERKADGSEFTDAELFSVIGIAITGGVDTTTSLTGSVLVHLDEHPEMRQQLIDAPDLLIDGTDEFLRRYGSVTAMSRTTTTDTEIGGCPVSAGERVLVPWFAANHDPEVFSEPHEVRLDRDASRHLTFGVGTHRCPGAHLARAMFQEMIHQVLTRMPDYKVDTENVVGYASRGNHMGWDVIPATFTPGPRVGDQVDQFTSASGGSNETYDVVLDAVDLVAEDVVAVTVRAADGGVLPAWEPGAHLEVRLPSGRLRQYSLCGVPDDGASYRIGVLREAEGRGGSAELHEIAVAGRELTVRGPRNHFPLVAADDYLLVAGGIGVTPILAMARSISARGGTARVVYGGRSRATMAFADELSALPGIRVDLVPQDEHGFPDLKGAIEASAAGTAIYCCGPGGMIAEMQRLCEELGRRADLHVERFAASDEMEARLTSTEGNTPFQVELARTGVTVDVPVDKRLIEAVREVVPGIAYDCEKGFCGSCETRVLEGTPDHRDEVLSEAEQATGRSIMICVSRSCTPKLVLDL</sequence>